<feature type="domain" description="SLH" evidence="3">
    <location>
        <begin position="146"/>
        <end position="210"/>
    </location>
</feature>
<keyword evidence="1" id="KW-0677">Repeat</keyword>
<feature type="domain" description="SLH" evidence="3">
    <location>
        <begin position="87"/>
        <end position="145"/>
    </location>
</feature>
<feature type="signal peptide" evidence="2">
    <location>
        <begin position="1"/>
        <end position="23"/>
    </location>
</feature>
<dbReference type="EMBL" id="PVXM01000011">
    <property type="protein sequence ID" value="PRR74245.1"/>
    <property type="molecule type" value="Genomic_DNA"/>
</dbReference>
<name>A0A2T0AUS0_9FIRM</name>
<evidence type="ECO:0000256" key="1">
    <source>
        <dbReference type="ARBA" id="ARBA00022737"/>
    </source>
</evidence>
<organism evidence="4 5">
    <name type="scientific">Neomoorella humiferrea</name>
    <dbReference type="NCBI Taxonomy" id="676965"/>
    <lineage>
        <taxon>Bacteria</taxon>
        <taxon>Bacillati</taxon>
        <taxon>Bacillota</taxon>
        <taxon>Clostridia</taxon>
        <taxon>Neomoorellales</taxon>
        <taxon>Neomoorellaceae</taxon>
        <taxon>Neomoorella</taxon>
    </lineage>
</organism>
<dbReference type="InterPro" id="IPR051465">
    <property type="entry name" value="Cell_Envelope_Struct_Comp"/>
</dbReference>
<dbReference type="AlphaFoldDB" id="A0A2T0AUS0"/>
<evidence type="ECO:0000259" key="3">
    <source>
        <dbReference type="PROSITE" id="PS51272"/>
    </source>
</evidence>
<gene>
    <name evidence="4" type="ORF">MOHU_08440</name>
</gene>
<comment type="caution">
    <text evidence="4">The sequence shown here is derived from an EMBL/GenBank/DDBJ whole genome shotgun (WGS) entry which is preliminary data.</text>
</comment>
<dbReference type="PANTHER" id="PTHR43308">
    <property type="entry name" value="OUTER MEMBRANE PROTEIN ALPHA-RELATED"/>
    <property type="match status" value="1"/>
</dbReference>
<proteinExistence type="predicted"/>
<accession>A0A2T0AUS0</accession>
<feature type="domain" description="SLH" evidence="3">
    <location>
        <begin position="23"/>
        <end position="86"/>
    </location>
</feature>
<dbReference type="PANTHER" id="PTHR43308:SF5">
    <property type="entry name" value="S-LAYER PROTEIN _ PEPTIDOGLYCAN ENDO-BETA-N-ACETYLGLUCOSAMINIDASE"/>
    <property type="match status" value="1"/>
</dbReference>
<evidence type="ECO:0000313" key="4">
    <source>
        <dbReference type="EMBL" id="PRR74245.1"/>
    </source>
</evidence>
<dbReference type="OrthoDB" id="9783374at2"/>
<dbReference type="Proteomes" id="UP000238415">
    <property type="component" value="Unassembled WGS sequence"/>
</dbReference>
<evidence type="ECO:0000256" key="2">
    <source>
        <dbReference type="SAM" id="SignalP"/>
    </source>
</evidence>
<keyword evidence="5" id="KW-1185">Reference proteome</keyword>
<feature type="chain" id="PRO_5015739888" evidence="2">
    <location>
        <begin position="24"/>
        <end position="659"/>
    </location>
</feature>
<reference evidence="4 5" key="1">
    <citation type="submission" date="2018-03" db="EMBL/GenBank/DDBJ databases">
        <title>Genome sequence of Moorella humiferrea DSM 23265.</title>
        <authorList>
            <person name="Poehlein A."/>
            <person name="Daniel R."/>
        </authorList>
    </citation>
    <scope>NUCLEOTIDE SEQUENCE [LARGE SCALE GENOMIC DNA]</scope>
    <source>
        <strain evidence="4 5">DSM 23265</strain>
    </source>
</reference>
<dbReference type="PROSITE" id="PS51272">
    <property type="entry name" value="SLH"/>
    <property type="match status" value="3"/>
</dbReference>
<sequence>MKNAKRLLCLALLFALLPAAAWAATPSFNDIQGHWARDYILAFAAKGLVHGYQDGSFRPDRPISRAEFICILLNCLGITPAPGAKTSAFSDTANHWARAQIAEAVLRGILVPGEYPDGLKPDGPLYRSEAAAMMVRALGKKPATTPATFKDKAQVEKSMYKGYIKTAFDEGLMHGYPDGTFRPFQGVTRGEACAMLTNLLGKFGTPSAPPAATNPSSGGSLTTLNIKGNRYSLGNTAVYLKRDMTNIPISSLSVAGGLLFINNAYTYPLGATVNNPDLVVNNVRYVNCRLSAAGGEVAAEPDAVVVDSFTYDGRKYYADYVKLYIGNKNGDYYLSDAAVLDEHTIRVAGGDYDLATTPVAVALGENFYAVTKIYYDGDNIGLDLVPTAPVVRKGLDLSDISAIFIDNRSISLDNVSSLFFIIDGTAYDLGEAVVDASGSFRADGKNYPPDQVTVVLNKSFYKLKDARNMDGKFVFYCTSSPVAVWAKVNGKYRDAGAIQIFVGSNTYDLKDVLVVQRNVIRVGGRQYKLSDVAGCRIDGKFYALEEVDYDTDLDLATLEVSESSGTWIGGLTNRPQRYVFYLNNTLYRDGAGDDVAIYAAGDWRTLDLITFADPSHFVYDNTTYDLIGAQIKIGDTTFKVTDAAWRVGTQTLEVYLQAP</sequence>
<protein>
    <submittedName>
        <fullName evidence="4">Cell surface protein</fullName>
    </submittedName>
</protein>
<dbReference type="InterPro" id="IPR001119">
    <property type="entry name" value="SLH_dom"/>
</dbReference>
<evidence type="ECO:0000313" key="5">
    <source>
        <dbReference type="Proteomes" id="UP000238415"/>
    </source>
</evidence>
<keyword evidence="2" id="KW-0732">Signal</keyword>
<dbReference type="RefSeq" id="WP_106004856.1">
    <property type="nucleotide sequence ID" value="NZ_CP136419.1"/>
</dbReference>
<dbReference type="Pfam" id="PF00395">
    <property type="entry name" value="SLH"/>
    <property type="match status" value="2"/>
</dbReference>